<dbReference type="Pfam" id="PF12680">
    <property type="entry name" value="SnoaL_2"/>
    <property type="match status" value="1"/>
</dbReference>
<dbReference type="RefSeq" id="WP_106749381.1">
    <property type="nucleotide sequence ID" value="NZ_CP027668.1"/>
</dbReference>
<accession>A0A2S0NCZ7</accession>
<dbReference type="PANTHER" id="PTHR41252">
    <property type="entry name" value="BLR2505 PROTEIN"/>
    <property type="match status" value="1"/>
</dbReference>
<evidence type="ECO:0000313" key="3">
    <source>
        <dbReference type="Proteomes" id="UP000237889"/>
    </source>
</evidence>
<dbReference type="OrthoDB" id="582171at2"/>
<gene>
    <name evidence="2" type="ORF">C6569_13705</name>
</gene>
<dbReference type="KEGG" id="phr:C6569_13705"/>
<dbReference type="Proteomes" id="UP000237889">
    <property type="component" value="Chromosome"/>
</dbReference>
<dbReference type="AlphaFoldDB" id="A0A2S0NCZ7"/>
<protein>
    <recommendedName>
        <fullName evidence="1">SnoaL-like domain-containing protein</fullName>
    </recommendedName>
</protein>
<feature type="domain" description="SnoaL-like" evidence="1">
    <location>
        <begin position="7"/>
        <end position="113"/>
    </location>
</feature>
<dbReference type="PANTHER" id="PTHR41252:SF1">
    <property type="entry name" value="BLR2505 PROTEIN"/>
    <property type="match status" value="1"/>
</dbReference>
<organism evidence="2 3">
    <name type="scientific">Phreatobacter cathodiphilus</name>
    <dbReference type="NCBI Taxonomy" id="1868589"/>
    <lineage>
        <taxon>Bacteria</taxon>
        <taxon>Pseudomonadati</taxon>
        <taxon>Pseudomonadota</taxon>
        <taxon>Alphaproteobacteria</taxon>
        <taxon>Hyphomicrobiales</taxon>
        <taxon>Phreatobacteraceae</taxon>
        <taxon>Phreatobacter</taxon>
    </lineage>
</organism>
<dbReference type="EMBL" id="CP027668">
    <property type="protein sequence ID" value="AVO46040.1"/>
    <property type="molecule type" value="Genomic_DNA"/>
</dbReference>
<dbReference type="Gene3D" id="3.10.450.50">
    <property type="match status" value="1"/>
</dbReference>
<dbReference type="InterPro" id="IPR032710">
    <property type="entry name" value="NTF2-like_dom_sf"/>
</dbReference>
<name>A0A2S0NCZ7_9HYPH</name>
<dbReference type="SUPFAM" id="SSF54427">
    <property type="entry name" value="NTF2-like"/>
    <property type="match status" value="1"/>
</dbReference>
<dbReference type="InterPro" id="IPR037401">
    <property type="entry name" value="SnoaL-like"/>
</dbReference>
<keyword evidence="3" id="KW-1185">Reference proteome</keyword>
<evidence type="ECO:0000259" key="1">
    <source>
        <dbReference type="Pfam" id="PF12680"/>
    </source>
</evidence>
<reference evidence="2 3" key="1">
    <citation type="submission" date="2018-03" db="EMBL/GenBank/DDBJ databases">
        <title>Genome sequencing of Phreatobacter sp.</title>
        <authorList>
            <person name="Kim S.-J."/>
            <person name="Heo J."/>
            <person name="Kwon S.-W."/>
        </authorList>
    </citation>
    <scope>NUCLEOTIDE SEQUENCE [LARGE SCALE GENOMIC DNA]</scope>
    <source>
        <strain evidence="2 3">S-12</strain>
    </source>
</reference>
<proteinExistence type="predicted"/>
<sequence length="131" mass="14403">MSQAILDRWYAALKAGDAGALAAVTTDDVTVRWNGPPGIVPWAGVWEGRSKVVTFFRRVAEHLEILSIETVGRIEGEGGVVIVLEGHWRVRASGDELKVRAVNLFRFEGERVATYEVYPDSYAFAKALAKA</sequence>
<evidence type="ECO:0000313" key="2">
    <source>
        <dbReference type="EMBL" id="AVO46040.1"/>
    </source>
</evidence>